<gene>
    <name evidence="8" type="ORF">ENV62_09100</name>
</gene>
<dbReference type="InterPro" id="IPR050482">
    <property type="entry name" value="Sensor_HK_TwoCompSys"/>
</dbReference>
<dbReference type="GO" id="GO:0046983">
    <property type="term" value="F:protein dimerization activity"/>
    <property type="evidence" value="ECO:0007669"/>
    <property type="project" value="InterPro"/>
</dbReference>
<dbReference type="SMART" id="SM00086">
    <property type="entry name" value="PAC"/>
    <property type="match status" value="2"/>
</dbReference>
<dbReference type="GO" id="GO:0016020">
    <property type="term" value="C:membrane"/>
    <property type="evidence" value="ECO:0007669"/>
    <property type="project" value="InterPro"/>
</dbReference>
<dbReference type="GO" id="GO:0006355">
    <property type="term" value="P:regulation of DNA-templated transcription"/>
    <property type="evidence" value="ECO:0007669"/>
    <property type="project" value="InterPro"/>
</dbReference>
<evidence type="ECO:0000256" key="4">
    <source>
        <dbReference type="SAM" id="Coils"/>
    </source>
</evidence>
<feature type="coiled-coil region" evidence="4">
    <location>
        <begin position="206"/>
        <end position="257"/>
    </location>
</feature>
<dbReference type="SUPFAM" id="SSF55785">
    <property type="entry name" value="PYP-like sensor domain (PAS domain)"/>
    <property type="match status" value="2"/>
</dbReference>
<dbReference type="InterPro" id="IPR035965">
    <property type="entry name" value="PAS-like_dom_sf"/>
</dbReference>
<dbReference type="PANTHER" id="PTHR24421">
    <property type="entry name" value="NITRATE/NITRITE SENSOR PROTEIN NARX-RELATED"/>
    <property type="match status" value="1"/>
</dbReference>
<dbReference type="Pfam" id="PF07730">
    <property type="entry name" value="HisKA_3"/>
    <property type="match status" value="1"/>
</dbReference>
<evidence type="ECO:0000256" key="2">
    <source>
        <dbReference type="ARBA" id="ARBA00022777"/>
    </source>
</evidence>
<dbReference type="PANTHER" id="PTHR24421:SF58">
    <property type="entry name" value="SIGNAL TRANSDUCTION HISTIDINE-PROTEIN KINASE_PHOSPHATASE UHPB"/>
    <property type="match status" value="1"/>
</dbReference>
<dbReference type="CDD" id="cd16917">
    <property type="entry name" value="HATPase_UhpB-NarQ-NarX-like"/>
    <property type="match status" value="1"/>
</dbReference>
<evidence type="ECO:0000259" key="5">
    <source>
        <dbReference type="PROSITE" id="PS50109"/>
    </source>
</evidence>
<dbReference type="InterPro" id="IPR000014">
    <property type="entry name" value="PAS"/>
</dbReference>
<sequence>MEKHHSCINTRAIIEYFQERMPEVVPKLIEGLDPELEKLPDPQEFLMETNNWVSSTVVIRMFENAREITKDEEIAFKIGFDSATRKKLGYIQRIILLAYKNPRRSLKRVQKINDKFNRNKRIEIVETTRDSAVIRLHWFRNIPGVKDFCLFNKGIYTGIPTIWNLPPAILDEPKCFFEGDDYCEYHIKWIRRFSLKDSLLNFLVPWRALRYTIEELEKDKELLKRKFEEVHQLNIQLKEKLDELLILQEALEKSEAKFRNLLEHLPGVAVQGYGSDGRVRYWNKASEKIYGYTAREAVGRNLADLIIPPEFKPAFAKGLAIGAQAKKSGEFMPSGERILLTKDGSRVPVYSIHTVVCLEGSEPLMFCIDVDLSERKRVEEELRRYRDHLEKLVEERTAELTRVNRQLQAEILERRRTEEALRESEVRFRTIFEGAPIGIGLWDLEGKFLEGNPALTEMLGYSLEELRELDPEQLSPPEELPARQVLFEEILSGRREFFEREGRCRRKDGSLLWVWVHVSPIKGPTGEILFALVMFKDITREKQVQAEISEYQERLRSLASELSLTEERERRRLAADLHDHIGQILAMAQIKLGELSQEAASPGLRTTVGEIREFIGQAIRYTRSLTFELGLPVLYDLGLEAAVEWLAEQFQEQYGLEIRVHRDGLPKPLGEAANLLIFRLLRELLTNVVKHAQATAVEITVSRDGDFLSIGVADNGLGFNPAEIGIRAGRTGGYGLFSIRERLNHLGGYLEISSAPGRGTVATIVVPLDKKEILLSN</sequence>
<evidence type="ECO:0000259" key="6">
    <source>
        <dbReference type="PROSITE" id="PS50112"/>
    </source>
</evidence>
<evidence type="ECO:0000256" key="3">
    <source>
        <dbReference type="ARBA" id="ARBA00023012"/>
    </source>
</evidence>
<proteinExistence type="predicted"/>
<keyword evidence="2" id="KW-0418">Kinase</keyword>
<dbReference type="AlphaFoldDB" id="A0A7C3WU27"/>
<evidence type="ECO:0000313" key="8">
    <source>
        <dbReference type="EMBL" id="HGB15377.1"/>
    </source>
</evidence>
<feature type="domain" description="Histidine kinase" evidence="5">
    <location>
        <begin position="572"/>
        <end position="770"/>
    </location>
</feature>
<dbReference type="InterPro" id="IPR011712">
    <property type="entry name" value="Sig_transdc_His_kin_sub3_dim/P"/>
</dbReference>
<dbReference type="SMART" id="SM00091">
    <property type="entry name" value="PAS"/>
    <property type="match status" value="2"/>
</dbReference>
<organism evidence="8">
    <name type="scientific">Desulfobacca acetoxidans</name>
    <dbReference type="NCBI Taxonomy" id="60893"/>
    <lineage>
        <taxon>Bacteria</taxon>
        <taxon>Pseudomonadati</taxon>
        <taxon>Thermodesulfobacteriota</taxon>
        <taxon>Desulfobaccia</taxon>
        <taxon>Desulfobaccales</taxon>
        <taxon>Desulfobaccaceae</taxon>
        <taxon>Desulfobacca</taxon>
    </lineage>
</organism>
<name>A0A7C3WU27_9BACT</name>
<dbReference type="PROSITE" id="PS50109">
    <property type="entry name" value="HIS_KIN"/>
    <property type="match status" value="1"/>
</dbReference>
<evidence type="ECO:0000259" key="7">
    <source>
        <dbReference type="PROSITE" id="PS50113"/>
    </source>
</evidence>
<dbReference type="InterPro" id="IPR013767">
    <property type="entry name" value="PAS_fold"/>
</dbReference>
<dbReference type="InterPro" id="IPR001610">
    <property type="entry name" value="PAC"/>
</dbReference>
<dbReference type="EMBL" id="DTHB01000053">
    <property type="protein sequence ID" value="HGB15377.1"/>
    <property type="molecule type" value="Genomic_DNA"/>
</dbReference>
<dbReference type="PROSITE" id="PS50113">
    <property type="entry name" value="PAC"/>
    <property type="match status" value="2"/>
</dbReference>
<reference evidence="8" key="1">
    <citation type="journal article" date="2020" name="mSystems">
        <title>Genome- and Community-Level Interaction Insights into Carbon Utilization and Element Cycling Functions of Hydrothermarchaeota in Hydrothermal Sediment.</title>
        <authorList>
            <person name="Zhou Z."/>
            <person name="Liu Y."/>
            <person name="Xu W."/>
            <person name="Pan J."/>
            <person name="Luo Z.H."/>
            <person name="Li M."/>
        </authorList>
    </citation>
    <scope>NUCLEOTIDE SEQUENCE [LARGE SCALE GENOMIC DNA]</scope>
    <source>
        <strain evidence="8">SpSt-776</strain>
    </source>
</reference>
<comment type="caution">
    <text evidence="8">The sequence shown here is derived from an EMBL/GenBank/DDBJ whole genome shotgun (WGS) entry which is preliminary data.</text>
</comment>
<dbReference type="InterPro" id="IPR000700">
    <property type="entry name" value="PAS-assoc_C"/>
</dbReference>
<feature type="coiled-coil region" evidence="4">
    <location>
        <begin position="541"/>
        <end position="568"/>
    </location>
</feature>
<keyword evidence="3" id="KW-0902">Two-component regulatory system</keyword>
<dbReference type="GO" id="GO:0000155">
    <property type="term" value="F:phosphorelay sensor kinase activity"/>
    <property type="evidence" value="ECO:0007669"/>
    <property type="project" value="InterPro"/>
</dbReference>
<protein>
    <submittedName>
        <fullName evidence="8">PAS domain S-box protein</fullName>
    </submittedName>
</protein>
<dbReference type="InterPro" id="IPR003594">
    <property type="entry name" value="HATPase_dom"/>
</dbReference>
<dbReference type="Gene3D" id="3.30.450.20">
    <property type="entry name" value="PAS domain"/>
    <property type="match status" value="2"/>
</dbReference>
<keyword evidence="1" id="KW-0808">Transferase</keyword>
<dbReference type="NCBIfam" id="TIGR00229">
    <property type="entry name" value="sensory_box"/>
    <property type="match status" value="2"/>
</dbReference>
<feature type="domain" description="PAS" evidence="6">
    <location>
        <begin position="254"/>
        <end position="310"/>
    </location>
</feature>
<dbReference type="SUPFAM" id="SSF55874">
    <property type="entry name" value="ATPase domain of HSP90 chaperone/DNA topoisomerase II/histidine kinase"/>
    <property type="match status" value="1"/>
</dbReference>
<feature type="domain" description="PAC" evidence="7">
    <location>
        <begin position="333"/>
        <end position="384"/>
    </location>
</feature>
<dbReference type="Gene3D" id="3.30.565.10">
    <property type="entry name" value="Histidine kinase-like ATPase, C-terminal domain"/>
    <property type="match status" value="1"/>
</dbReference>
<feature type="coiled-coil region" evidence="4">
    <location>
        <begin position="375"/>
        <end position="406"/>
    </location>
</feature>
<keyword evidence="4" id="KW-0175">Coiled coil</keyword>
<dbReference type="Pfam" id="PF00989">
    <property type="entry name" value="PAS"/>
    <property type="match status" value="2"/>
</dbReference>
<dbReference type="Gene3D" id="1.20.5.1930">
    <property type="match status" value="1"/>
</dbReference>
<dbReference type="PROSITE" id="PS50112">
    <property type="entry name" value="PAS"/>
    <property type="match status" value="2"/>
</dbReference>
<dbReference type="SMART" id="SM00387">
    <property type="entry name" value="HATPase_c"/>
    <property type="match status" value="1"/>
</dbReference>
<dbReference type="InterPro" id="IPR036890">
    <property type="entry name" value="HATPase_C_sf"/>
</dbReference>
<dbReference type="CDD" id="cd00130">
    <property type="entry name" value="PAS"/>
    <property type="match status" value="2"/>
</dbReference>
<accession>A0A7C3WU27</accession>
<evidence type="ECO:0000256" key="1">
    <source>
        <dbReference type="ARBA" id="ARBA00022679"/>
    </source>
</evidence>
<dbReference type="Pfam" id="PF02518">
    <property type="entry name" value="HATPase_c"/>
    <property type="match status" value="1"/>
</dbReference>
<feature type="domain" description="PAC" evidence="7">
    <location>
        <begin position="498"/>
        <end position="550"/>
    </location>
</feature>
<feature type="domain" description="PAS" evidence="6">
    <location>
        <begin position="424"/>
        <end position="494"/>
    </location>
</feature>
<dbReference type="InterPro" id="IPR005467">
    <property type="entry name" value="His_kinase_dom"/>
</dbReference>